<organism evidence="10 11">
    <name type="scientific">Cytophaga hutchinsonii (strain ATCC 33406 / DSM 1761 / CIP 103989 / NBRC 15051 / NCIMB 9469 / D465)</name>
    <dbReference type="NCBI Taxonomy" id="269798"/>
    <lineage>
        <taxon>Bacteria</taxon>
        <taxon>Pseudomonadati</taxon>
        <taxon>Bacteroidota</taxon>
        <taxon>Cytophagia</taxon>
        <taxon>Cytophagales</taxon>
        <taxon>Cytophagaceae</taxon>
        <taxon>Cytophaga</taxon>
    </lineage>
</organism>
<feature type="domain" description="Glycoside hydrolase family 9" evidence="7">
    <location>
        <begin position="32"/>
        <end position="489"/>
    </location>
</feature>
<dbReference type="GO" id="GO:0008810">
    <property type="term" value="F:cellulase activity"/>
    <property type="evidence" value="ECO:0007669"/>
    <property type="project" value="UniProtKB-EC"/>
</dbReference>
<feature type="active site" evidence="5">
    <location>
        <position position="427"/>
    </location>
</feature>
<gene>
    <name evidence="10" type="ordered locus">CHU_1336</name>
</gene>
<accession>A0A6N4SQK1</accession>
<evidence type="ECO:0000256" key="4">
    <source>
        <dbReference type="ARBA" id="ARBA00023326"/>
    </source>
</evidence>
<feature type="domain" description="Ig-like" evidence="9">
    <location>
        <begin position="663"/>
        <end position="716"/>
    </location>
</feature>
<evidence type="ECO:0000259" key="9">
    <source>
        <dbReference type="Pfam" id="PF19081"/>
    </source>
</evidence>
<keyword evidence="4 5" id="KW-0624">Polysaccharide degradation</keyword>
<name>A0A6N4SQK1_CYTH3</name>
<dbReference type="OrthoDB" id="9808897at2"/>
<dbReference type="Pfam" id="PF18962">
    <property type="entry name" value="Por_Secre_tail"/>
    <property type="match status" value="1"/>
</dbReference>
<dbReference type="PANTHER" id="PTHR22298">
    <property type="entry name" value="ENDO-1,4-BETA-GLUCANASE"/>
    <property type="match status" value="1"/>
</dbReference>
<dbReference type="Pfam" id="PF19081">
    <property type="entry name" value="Ig_7"/>
    <property type="match status" value="1"/>
</dbReference>
<dbReference type="InterPro" id="IPR026444">
    <property type="entry name" value="Secre_tail"/>
</dbReference>
<dbReference type="NCBIfam" id="TIGR04183">
    <property type="entry name" value="Por_Secre_tail"/>
    <property type="match status" value="1"/>
</dbReference>
<evidence type="ECO:0000256" key="5">
    <source>
        <dbReference type="PROSITE-ProRule" id="PRU10059"/>
    </source>
</evidence>
<dbReference type="EMBL" id="CP000383">
    <property type="protein sequence ID" value="ABG58608.1"/>
    <property type="molecule type" value="Genomic_DNA"/>
</dbReference>
<feature type="signal peptide" evidence="6">
    <location>
        <begin position="1"/>
        <end position="22"/>
    </location>
</feature>
<evidence type="ECO:0000259" key="7">
    <source>
        <dbReference type="Pfam" id="PF00759"/>
    </source>
</evidence>
<dbReference type="InterPro" id="IPR018221">
    <property type="entry name" value="Glyco_hydro_9_His_AS"/>
</dbReference>
<comment type="similarity">
    <text evidence="5 6">Belongs to the glycosyl hydrolase 9 (cellulase E) family.</text>
</comment>
<evidence type="ECO:0000313" key="11">
    <source>
        <dbReference type="Proteomes" id="UP000001822"/>
    </source>
</evidence>
<dbReference type="PROSITE" id="PS00592">
    <property type="entry name" value="GH9_2"/>
    <property type="match status" value="1"/>
</dbReference>
<dbReference type="InterPro" id="IPR044023">
    <property type="entry name" value="Ig_7"/>
</dbReference>
<dbReference type="GO" id="GO:0030245">
    <property type="term" value="P:cellulose catabolic process"/>
    <property type="evidence" value="ECO:0007669"/>
    <property type="project" value="UniProtKB-KW"/>
</dbReference>
<dbReference type="AlphaFoldDB" id="A0A6N4SQK1"/>
<dbReference type="Pfam" id="PF00759">
    <property type="entry name" value="Glyco_hydro_9"/>
    <property type="match status" value="1"/>
</dbReference>
<comment type="catalytic activity">
    <reaction evidence="6">
        <text>Endohydrolysis of (1-&gt;4)-beta-D-glucosidic linkages in cellulose, lichenin and cereal beta-D-glucans.</text>
        <dbReference type="EC" id="3.2.1.4"/>
    </reaction>
</comment>
<keyword evidence="11" id="KW-1185">Reference proteome</keyword>
<dbReference type="RefSeq" id="WP_011584723.1">
    <property type="nucleotide sequence ID" value="NC_008255.1"/>
</dbReference>
<dbReference type="Gene3D" id="1.50.10.10">
    <property type="match status" value="1"/>
</dbReference>
<evidence type="ECO:0000256" key="2">
    <source>
        <dbReference type="ARBA" id="ARBA00023277"/>
    </source>
</evidence>
<reference evidence="10 11" key="1">
    <citation type="journal article" date="2007" name="Appl. Environ. Microbiol.">
        <title>Genome sequence of the cellulolytic gliding bacterium Cytophaga hutchinsonii.</title>
        <authorList>
            <person name="Xie G."/>
            <person name="Bruce D.C."/>
            <person name="Challacombe J.F."/>
            <person name="Chertkov O."/>
            <person name="Detter J.C."/>
            <person name="Gilna P."/>
            <person name="Han C.S."/>
            <person name="Lucas S."/>
            <person name="Misra M."/>
            <person name="Myers G.L."/>
            <person name="Richardson P."/>
            <person name="Tapia R."/>
            <person name="Thayer N."/>
            <person name="Thompson L.S."/>
            <person name="Brettin T.S."/>
            <person name="Henrissat B."/>
            <person name="Wilson D.B."/>
            <person name="McBride M.J."/>
        </authorList>
    </citation>
    <scope>NUCLEOTIDE SEQUENCE [LARGE SCALE GENOMIC DNA]</scope>
    <source>
        <strain evidence="11">ATCC 33406 / DSM 1761 / CIP 103989 / NBRC 15051 / NCIMB 9469 / D465</strain>
    </source>
</reference>
<proteinExistence type="inferred from homology"/>
<dbReference type="Proteomes" id="UP000001822">
    <property type="component" value="Chromosome"/>
</dbReference>
<dbReference type="SUPFAM" id="SSF48208">
    <property type="entry name" value="Six-hairpin glycosidases"/>
    <property type="match status" value="1"/>
</dbReference>
<evidence type="ECO:0000256" key="3">
    <source>
        <dbReference type="ARBA" id="ARBA00023295"/>
    </source>
</evidence>
<keyword evidence="6" id="KW-0732">Signal</keyword>
<protein>
    <recommendedName>
        <fullName evidence="6">Endoglucanase</fullName>
        <ecNumber evidence="6">3.2.1.4</ecNumber>
    </recommendedName>
</protein>
<evidence type="ECO:0000256" key="1">
    <source>
        <dbReference type="ARBA" id="ARBA00022801"/>
    </source>
</evidence>
<keyword evidence="2 5" id="KW-0119">Carbohydrate metabolism</keyword>
<feature type="chain" id="PRO_5027149352" description="Endoglucanase" evidence="6">
    <location>
        <begin position="23"/>
        <end position="978"/>
    </location>
</feature>
<keyword evidence="1 5" id="KW-0378">Hydrolase</keyword>
<keyword evidence="3 5" id="KW-0326">Glycosidase</keyword>
<feature type="domain" description="Secretion system C-terminal sorting" evidence="8">
    <location>
        <begin position="910"/>
        <end position="970"/>
    </location>
</feature>
<evidence type="ECO:0000313" key="10">
    <source>
        <dbReference type="EMBL" id="ABG58608.1"/>
    </source>
</evidence>
<dbReference type="InterPro" id="IPR012341">
    <property type="entry name" value="6hp_glycosidase-like_sf"/>
</dbReference>
<sequence length="978" mass="105316">MIKKTSLLLFAYLIVFTHQLFSQTPYFTSTEYKKALWMTTRFYGGQRSGDNNWLLYNHLPSGVDASLRGKAFIADKDGTYDLSGGWHDCGDHVKFGQTEFYSAYMLLKGYAEFPAGYGDYYAYDYQGYKTSGSWSFEGTGHAPNGIPDILDEVKHATDFFIKCAKDATTFYYQVGQGDPDHKQWVTAVKMQTLSVANGGQTRATYKNPNDASMPSFCGATLALMSRLYRPYDAAYADLCLVHAKYAYDYAKTKTSTVGSPDGSFYAANDNYKDDYSTMCAELFWATNTASYKTEALSFSISTAPGQGADIYGKNYGFDYSNNGDIAIYNQALLGNTYAKDVLNSIVNSFYLNNTRSDGQFNDGNTSWGPLRYNANTAFIVALWQKLYGTSATPNKYIYDNIDYILGKNSSNQSFVVGFGTKSPAHPHHRNVYLSDANTPVNSLAIPAKNQQFGLMVGGTRNAGSFNDNLETYTHTEGGIDYNACLVGVLAYINSVLSPVVTHSTPSLGADQSLCGKTSIVLNSNVNVDNIKTYTWKNGTTIVQAASKTAKTLTVTSAGTYTCILDSLGIWSTQDEIVITSTLPAVNLGATKQLCNPATATLDIGASGTGYTYQWKKNNVVLLGETSKTLVVHKSGTYIGILSATGCPSTSGSVTITSLLPNAGNDTLCSAGIANLSISGSGGPYQWYTAATNGTLLTTGTTYKPAVSAPVTTYYVQDGGSVNVTAVPSNTGFTGPQNAGSIGITFTAAKAFTITQLKVLPYVYSCNGENVFVTFDLFQGTTKLASYTSSSVVCTGTQSGTTFTPYTLNFPTAINIPAAGSYTLTPSAGNQLVWYSGGADYTTMDVSGVIDVTGPTSTYQPNSFPGIYDIKILSGSGCARTPVYAVVNSNYPSCKITTDINTSAQAKGYNIYPNPSNETFRLTSPSTVDITIMNALGQAVESFSNITELNFGQHLKPGMYYVIMSQDGLTIQTMNIIKY</sequence>
<dbReference type="InterPro" id="IPR001701">
    <property type="entry name" value="Glyco_hydro_9"/>
</dbReference>
<dbReference type="SMR" id="A0A6N4SQK1"/>
<dbReference type="EC" id="3.2.1.4" evidence="6"/>
<evidence type="ECO:0000259" key="8">
    <source>
        <dbReference type="Pfam" id="PF18962"/>
    </source>
</evidence>
<keyword evidence="6" id="KW-0136">Cellulose degradation</keyword>
<evidence type="ECO:0000256" key="6">
    <source>
        <dbReference type="RuleBase" id="RU361166"/>
    </source>
</evidence>
<dbReference type="InterPro" id="IPR008928">
    <property type="entry name" value="6-hairpin_glycosidase_sf"/>
</dbReference>
<dbReference type="KEGG" id="chu:CHU_1336"/>